<keyword evidence="2" id="KW-0677">Repeat</keyword>
<dbReference type="CDD" id="cd00200">
    <property type="entry name" value="WD40"/>
    <property type="match status" value="2"/>
</dbReference>
<evidence type="ECO:0000313" key="5">
    <source>
        <dbReference type="EMBL" id="OQE21911.1"/>
    </source>
</evidence>
<dbReference type="InterPro" id="IPR027417">
    <property type="entry name" value="P-loop_NTPase"/>
</dbReference>
<dbReference type="OrthoDB" id="674604at2759"/>
<dbReference type="InterPro" id="IPR019775">
    <property type="entry name" value="WD40_repeat_CS"/>
</dbReference>
<dbReference type="Proteomes" id="UP000191285">
    <property type="component" value="Unassembled WGS sequence"/>
</dbReference>
<dbReference type="PROSITE" id="PS50082">
    <property type="entry name" value="WD_REPEATS_2"/>
    <property type="match status" value="5"/>
</dbReference>
<feature type="domain" description="NACHT" evidence="4">
    <location>
        <begin position="87"/>
        <end position="239"/>
    </location>
</feature>
<dbReference type="PRINTS" id="PR00320">
    <property type="entry name" value="GPROTEINBRPT"/>
</dbReference>
<dbReference type="AlphaFoldDB" id="A0A1V6T729"/>
<name>A0A1V6T729_9EURO</name>
<dbReference type="PROSITE" id="PS00678">
    <property type="entry name" value="WD_REPEATS_1"/>
    <property type="match status" value="1"/>
</dbReference>
<comment type="caution">
    <text evidence="5">The sequence shown here is derived from an EMBL/GenBank/DDBJ whole genome shotgun (WGS) entry which is preliminary data.</text>
</comment>
<sequence length="1270" mass="141741">MMASATFGHTNKGVQVLTNNGSLHAEFHQAYTTDDIDRSCLQNLRCPDSLIVKNRLKVSKDKLHRQTWAWILDTPEYKSWRNDSDICLLHIKGGAGKGKTMMSIGLVEELSAQSENTVAYFFFQNANQELNTLESAVKGLIFGLISQYSNQYNGLKEPLRRRWDTTNDRFTENFTSWRNLWNILFEMLEMLCRHSTVYLILDALDECQDSGMADFLESIVRNGLDRPKKLKWLLTSRPSDGIEPVLLTGFEQPQVSLEINRLHVSQAVENYIFYKLNELGATQRYTDSLKEDLRTQLSTKAETTFLWVSLVCKQLESTPQENILSTIQDLPLGLHALYDQAMEKLLKGDKEIVAKCIRLLEVMMLVFRPLEVPEVSMVTGLVETEVGIEALVNRCSSFLVIQANSVQFIHQSTRDYLSREDVQVMFKADTKFGHLGIFESCLSHLSQCLKPNPLGLPQAGSVDDRQSNISIRYLEYAAVFWVRHLEMVKQGMASQETTALKGVDAFLRGKILEWFECLSLLDRLPSAIGSLETLVYTEEIGYQARVLAQHARSFLARHYHTIKYWPVQVYSSAIIFSPDLCYVRTTNLSRGPKYLRQAPSLESKWPPLVQTLEGHTESINAVAFSPDGKRIVSGSEDTTVKVWDHSTGTLEMTLRGHRYVVNTVALSPDGKQIASGSDDETIKVWDSSTGALVRTLEVNGGGVKAVRFSPDGKRIAAGIGFFECSVRLYNSSTGALEAILGGNANTGTIVTNVRAVLTTRSSALAVDFSPDGKRIASGSKDNTVRLWSATGVLEATLYGHCDWVNTVAFSPDGKQVVSGSDDNTIKVWSSSTGILEATLLGHTRAVKMLDFSLDGEKIMSVSADRTLKVWNSTGAAEMSFEAHTNWIETATLSPRRTQIAIATSNYIQIWHMSANVEYAFEEGSSQIRSLQNMRPSAPIKPVPKHYAIIPAIRFLYTAMHKHGEPTALSQSTIAMAFSSDAKRVAFVRTDKTIALWDTVTGKIQNVLTGPSKMTQALSLSPDGSRIASSSFDSLTTELWNITTGASQKVQNKHYTEMLEFSPDGNYIACAHAKRDQRYIILWSIEDGNPQIVLKGDFRPVDALAFTPDNSHIASSYPSIDTTEGFFPSDSIRLWNIAEGFERSKSFTGRLSGHVNLENFKEIKTASLVTDMRFSKDGQHLHTNIGTISFQDFLNEKEDAMLWSDGLQELWVDGQWISYGGIRFLRIPGDCGLLSSRVRGDKVALALRGDRIVILDIDRECLRSLLEQATT</sequence>
<dbReference type="InterPro" id="IPR015943">
    <property type="entry name" value="WD40/YVTN_repeat-like_dom_sf"/>
</dbReference>
<dbReference type="STRING" id="303698.A0A1V6T729"/>
<evidence type="ECO:0000256" key="3">
    <source>
        <dbReference type="PROSITE-ProRule" id="PRU00221"/>
    </source>
</evidence>
<evidence type="ECO:0000259" key="4">
    <source>
        <dbReference type="PROSITE" id="PS50837"/>
    </source>
</evidence>
<feature type="repeat" description="WD" evidence="3">
    <location>
        <begin position="612"/>
        <end position="653"/>
    </location>
</feature>
<feature type="repeat" description="WD" evidence="3">
    <location>
        <begin position="756"/>
        <end position="788"/>
    </location>
</feature>
<proteinExistence type="predicted"/>
<dbReference type="SUPFAM" id="SSF52540">
    <property type="entry name" value="P-loop containing nucleoside triphosphate hydrolases"/>
    <property type="match status" value="1"/>
</dbReference>
<dbReference type="Gene3D" id="3.40.50.300">
    <property type="entry name" value="P-loop containing nucleotide triphosphate hydrolases"/>
    <property type="match status" value="1"/>
</dbReference>
<evidence type="ECO:0000256" key="1">
    <source>
        <dbReference type="ARBA" id="ARBA00022574"/>
    </source>
</evidence>
<evidence type="ECO:0000313" key="6">
    <source>
        <dbReference type="Proteomes" id="UP000191285"/>
    </source>
</evidence>
<dbReference type="Pfam" id="PF00400">
    <property type="entry name" value="WD40"/>
    <property type="match status" value="6"/>
</dbReference>
<dbReference type="PROSITE" id="PS50294">
    <property type="entry name" value="WD_REPEATS_REGION"/>
    <property type="match status" value="5"/>
</dbReference>
<dbReference type="InterPro" id="IPR020472">
    <property type="entry name" value="WD40_PAC1"/>
</dbReference>
<reference evidence="6" key="1">
    <citation type="journal article" date="2017" name="Nat. Microbiol.">
        <title>Global analysis of biosynthetic gene clusters reveals vast potential of secondary metabolite production in Penicillium species.</title>
        <authorList>
            <person name="Nielsen J.C."/>
            <person name="Grijseels S."/>
            <person name="Prigent S."/>
            <person name="Ji B."/>
            <person name="Dainat J."/>
            <person name="Nielsen K.F."/>
            <person name="Frisvad J.C."/>
            <person name="Workman M."/>
            <person name="Nielsen J."/>
        </authorList>
    </citation>
    <scope>NUCLEOTIDE SEQUENCE [LARGE SCALE GENOMIC DNA]</scope>
    <source>
        <strain evidence="6">IBT 24891</strain>
    </source>
</reference>
<dbReference type="SUPFAM" id="SSF50978">
    <property type="entry name" value="WD40 repeat-like"/>
    <property type="match status" value="1"/>
</dbReference>
<dbReference type="Pfam" id="PF24883">
    <property type="entry name" value="NPHP3_N"/>
    <property type="match status" value="1"/>
</dbReference>
<evidence type="ECO:0000256" key="2">
    <source>
        <dbReference type="ARBA" id="ARBA00022737"/>
    </source>
</evidence>
<dbReference type="InterPro" id="IPR050349">
    <property type="entry name" value="WD_LIS1/nudF_dynein_reg"/>
</dbReference>
<organism evidence="5 6">
    <name type="scientific">Penicillium steckii</name>
    <dbReference type="NCBI Taxonomy" id="303698"/>
    <lineage>
        <taxon>Eukaryota</taxon>
        <taxon>Fungi</taxon>
        <taxon>Dikarya</taxon>
        <taxon>Ascomycota</taxon>
        <taxon>Pezizomycotina</taxon>
        <taxon>Eurotiomycetes</taxon>
        <taxon>Eurotiomycetidae</taxon>
        <taxon>Eurotiales</taxon>
        <taxon>Aspergillaceae</taxon>
        <taxon>Penicillium</taxon>
    </lineage>
</organism>
<keyword evidence="6" id="KW-1185">Reference proteome</keyword>
<feature type="repeat" description="WD" evidence="3">
    <location>
        <begin position="839"/>
        <end position="871"/>
    </location>
</feature>
<dbReference type="PANTHER" id="PTHR44129">
    <property type="entry name" value="WD REPEAT-CONTAINING PROTEIN POP1"/>
    <property type="match status" value="1"/>
</dbReference>
<dbReference type="PROSITE" id="PS50837">
    <property type="entry name" value="NACHT"/>
    <property type="match status" value="1"/>
</dbReference>
<accession>A0A1V6T729</accession>
<dbReference type="InterPro" id="IPR036322">
    <property type="entry name" value="WD40_repeat_dom_sf"/>
</dbReference>
<dbReference type="EMBL" id="MLKD01000011">
    <property type="protein sequence ID" value="OQE21911.1"/>
    <property type="molecule type" value="Genomic_DNA"/>
</dbReference>
<protein>
    <recommendedName>
        <fullName evidence="4">NACHT domain-containing protein</fullName>
    </recommendedName>
</protein>
<gene>
    <name evidence="5" type="ORF">PENSTE_c011G01553</name>
</gene>
<dbReference type="Gene3D" id="2.130.10.10">
    <property type="entry name" value="YVTN repeat-like/Quinoprotein amine dehydrogenase"/>
    <property type="match status" value="4"/>
</dbReference>
<dbReference type="SMART" id="SM00320">
    <property type="entry name" value="WD40"/>
    <property type="match status" value="11"/>
</dbReference>
<dbReference type="InterPro" id="IPR001680">
    <property type="entry name" value="WD40_rpt"/>
</dbReference>
<keyword evidence="1 3" id="KW-0853">WD repeat</keyword>
<dbReference type="SUPFAM" id="SSF69322">
    <property type="entry name" value="Tricorn protease domain 2"/>
    <property type="match status" value="1"/>
</dbReference>
<feature type="repeat" description="WD" evidence="3">
    <location>
        <begin position="797"/>
        <end position="838"/>
    </location>
</feature>
<dbReference type="InterPro" id="IPR056884">
    <property type="entry name" value="NPHP3-like_N"/>
</dbReference>
<dbReference type="InterPro" id="IPR007111">
    <property type="entry name" value="NACHT_NTPase"/>
</dbReference>
<feature type="repeat" description="WD" evidence="3">
    <location>
        <begin position="654"/>
        <end position="695"/>
    </location>
</feature>